<dbReference type="GO" id="GO:0055129">
    <property type="term" value="P:L-proline biosynthetic process"/>
    <property type="evidence" value="ECO:0007669"/>
    <property type="project" value="UniProtKB-UniRule"/>
</dbReference>
<dbReference type="HAMAP" id="MF_01925">
    <property type="entry name" value="P5C_reductase"/>
    <property type="match status" value="1"/>
</dbReference>
<dbReference type="UniPathway" id="UPA00098">
    <property type="reaction ID" value="UER00361"/>
</dbReference>
<organism evidence="8 9">
    <name type="scientific">Roseisalinus antarcticus</name>
    <dbReference type="NCBI Taxonomy" id="254357"/>
    <lineage>
        <taxon>Bacteria</taxon>
        <taxon>Pseudomonadati</taxon>
        <taxon>Pseudomonadota</taxon>
        <taxon>Alphaproteobacteria</taxon>
        <taxon>Rhodobacterales</taxon>
        <taxon>Roseobacteraceae</taxon>
        <taxon>Roseisalinus</taxon>
    </lineage>
</organism>
<evidence type="ECO:0000313" key="8">
    <source>
        <dbReference type="EMBL" id="SLN42969.1"/>
    </source>
</evidence>
<proteinExistence type="inferred from homology"/>
<dbReference type="Pfam" id="PF03807">
    <property type="entry name" value="F420_oxidored"/>
    <property type="match status" value="1"/>
</dbReference>
<keyword evidence="4" id="KW-0028">Amino-acid biosynthesis</keyword>
<reference evidence="8 9" key="1">
    <citation type="submission" date="2017-03" db="EMBL/GenBank/DDBJ databases">
        <authorList>
            <person name="Afonso C.L."/>
            <person name="Miller P.J."/>
            <person name="Scott M.A."/>
            <person name="Spackman E."/>
            <person name="Goraichik I."/>
            <person name="Dimitrov K.M."/>
            <person name="Suarez D.L."/>
            <person name="Swayne D.E."/>
        </authorList>
    </citation>
    <scope>NUCLEOTIDE SEQUENCE [LARGE SCALE GENOMIC DNA]</scope>
    <source>
        <strain evidence="8 9">CECT 7023</strain>
    </source>
</reference>
<keyword evidence="2 4" id="KW-0521">NADP</keyword>
<evidence type="ECO:0000256" key="4">
    <source>
        <dbReference type="HAMAP-Rule" id="MF_01925"/>
    </source>
</evidence>
<evidence type="ECO:0000313" key="9">
    <source>
        <dbReference type="Proteomes" id="UP000193900"/>
    </source>
</evidence>
<keyword evidence="4" id="KW-0963">Cytoplasm</keyword>
<sequence>MTRNSSIAILGGNGALGSAIATALLARGVVEAGALWISSRSGTAGPLTGTGVRTTSQAQEAACACGTVILAVPPAQAGALGIAAADALVISVMAGVPRSRLAALAGAGRVVRAMSSPAAATHRAFSPWFAPDLGAADKARTDRILSACGLADEVTEEAHIDLFTGITGPIPGFVAYLAQCFADHATARGVAPDVANRAARQLFLASGEALAASDLPPAAHVQAMIDYAGTTAAGLRAMQASPLAAAIAEGVEAAVARAQQMGRG</sequence>
<keyword evidence="4" id="KW-0641">Proline biosynthesis</keyword>
<dbReference type="EC" id="1.5.1.2" evidence="4"/>
<dbReference type="Gene3D" id="1.10.3730.10">
    <property type="entry name" value="ProC C-terminal domain-like"/>
    <property type="match status" value="1"/>
</dbReference>
<feature type="binding site" evidence="5">
    <location>
        <position position="39"/>
    </location>
    <ligand>
        <name>NADP(+)</name>
        <dbReference type="ChEBI" id="CHEBI:58349"/>
    </ligand>
</feature>
<evidence type="ECO:0000256" key="2">
    <source>
        <dbReference type="ARBA" id="ARBA00022857"/>
    </source>
</evidence>
<dbReference type="InterPro" id="IPR008927">
    <property type="entry name" value="6-PGluconate_DH-like_C_sf"/>
</dbReference>
<gene>
    <name evidence="8" type="primary">proC_1</name>
    <name evidence="4" type="synonym">proC</name>
    <name evidence="8" type="ORF">ROA7023_01744</name>
</gene>
<dbReference type="InterPro" id="IPR028939">
    <property type="entry name" value="P5C_Rdtase_cat_N"/>
</dbReference>
<dbReference type="EMBL" id="FWFZ01000007">
    <property type="protein sequence ID" value="SLN42969.1"/>
    <property type="molecule type" value="Genomic_DNA"/>
</dbReference>
<keyword evidence="9" id="KW-1185">Reference proteome</keyword>
<dbReference type="InterPro" id="IPR036291">
    <property type="entry name" value="NAD(P)-bd_dom_sf"/>
</dbReference>
<comment type="pathway">
    <text evidence="4">Amino-acid biosynthesis; L-proline biosynthesis; L-proline from L-glutamate 5-semialdehyde: step 1/1.</text>
</comment>
<comment type="function">
    <text evidence="4">Catalyzes the reduction of 1-pyrroline-5-carboxylate (PCA) to L-proline.</text>
</comment>
<dbReference type="OrthoDB" id="8418678at2"/>
<name>A0A1Y5SNA9_9RHOB</name>
<evidence type="ECO:0000256" key="3">
    <source>
        <dbReference type="ARBA" id="ARBA00023002"/>
    </source>
</evidence>
<keyword evidence="3 4" id="KW-0560">Oxidoreductase</keyword>
<dbReference type="InterPro" id="IPR029036">
    <property type="entry name" value="P5CR_dimer"/>
</dbReference>
<dbReference type="SUPFAM" id="SSF48179">
    <property type="entry name" value="6-phosphogluconate dehydrogenase C-terminal domain-like"/>
    <property type="match status" value="1"/>
</dbReference>
<protein>
    <recommendedName>
        <fullName evidence="4">Pyrroline-5-carboxylate reductase</fullName>
        <shortName evidence="4">P5C reductase</shortName>
        <shortName evidence="4">P5CR</shortName>
        <ecNumber evidence="4">1.5.1.2</ecNumber>
    </recommendedName>
    <alternativeName>
        <fullName evidence="4">PCA reductase</fullName>
    </alternativeName>
</protein>
<dbReference type="Gene3D" id="3.40.50.720">
    <property type="entry name" value="NAD(P)-binding Rossmann-like Domain"/>
    <property type="match status" value="1"/>
</dbReference>
<dbReference type="Proteomes" id="UP000193900">
    <property type="component" value="Unassembled WGS sequence"/>
</dbReference>
<evidence type="ECO:0000259" key="6">
    <source>
        <dbReference type="Pfam" id="PF03807"/>
    </source>
</evidence>
<dbReference type="Pfam" id="PF14748">
    <property type="entry name" value="P5CR_dimer"/>
    <property type="match status" value="1"/>
</dbReference>
<accession>A0A1Y5SNA9</accession>
<comment type="catalytic activity">
    <reaction evidence="4">
        <text>L-proline + NADP(+) = (S)-1-pyrroline-5-carboxylate + NADPH + 2 H(+)</text>
        <dbReference type="Rhea" id="RHEA:14109"/>
        <dbReference type="ChEBI" id="CHEBI:15378"/>
        <dbReference type="ChEBI" id="CHEBI:17388"/>
        <dbReference type="ChEBI" id="CHEBI:57783"/>
        <dbReference type="ChEBI" id="CHEBI:58349"/>
        <dbReference type="ChEBI" id="CHEBI:60039"/>
        <dbReference type="EC" id="1.5.1.2"/>
    </reaction>
</comment>
<dbReference type="GO" id="GO:0004735">
    <property type="term" value="F:pyrroline-5-carboxylate reductase activity"/>
    <property type="evidence" value="ECO:0007669"/>
    <property type="project" value="UniProtKB-UniRule"/>
</dbReference>
<feature type="binding site" evidence="5">
    <location>
        <begin position="71"/>
        <end position="74"/>
    </location>
    <ligand>
        <name>NADP(+)</name>
        <dbReference type="ChEBI" id="CHEBI:58349"/>
    </ligand>
</feature>
<feature type="domain" description="Pyrroline-5-carboxylate reductase catalytic N-terminal" evidence="6">
    <location>
        <begin position="7"/>
        <end position="95"/>
    </location>
</feature>
<comment type="subcellular location">
    <subcellularLocation>
        <location evidence="4">Cytoplasm</location>
    </subcellularLocation>
</comment>
<comment type="catalytic activity">
    <reaction evidence="4">
        <text>L-proline + NAD(+) = (S)-1-pyrroline-5-carboxylate + NADH + 2 H(+)</text>
        <dbReference type="Rhea" id="RHEA:14105"/>
        <dbReference type="ChEBI" id="CHEBI:15378"/>
        <dbReference type="ChEBI" id="CHEBI:17388"/>
        <dbReference type="ChEBI" id="CHEBI:57540"/>
        <dbReference type="ChEBI" id="CHEBI:57945"/>
        <dbReference type="ChEBI" id="CHEBI:60039"/>
        <dbReference type="EC" id="1.5.1.2"/>
    </reaction>
</comment>
<comment type="similarity">
    <text evidence="1 4">Belongs to the pyrroline-5-carboxylate reductase family.</text>
</comment>
<feature type="binding site" evidence="5">
    <location>
        <begin position="10"/>
        <end position="16"/>
    </location>
    <ligand>
        <name>NADP(+)</name>
        <dbReference type="ChEBI" id="CHEBI:58349"/>
    </ligand>
</feature>
<dbReference type="AlphaFoldDB" id="A0A1Y5SNA9"/>
<dbReference type="RefSeq" id="WP_085878616.1">
    <property type="nucleotide sequence ID" value="NZ_FWFZ01000007.1"/>
</dbReference>
<dbReference type="PIRSF" id="PIRSF000193">
    <property type="entry name" value="Pyrrol-5-carb_rd"/>
    <property type="match status" value="1"/>
</dbReference>
<dbReference type="PANTHER" id="PTHR11645:SF0">
    <property type="entry name" value="PYRROLINE-5-CARBOXYLATE REDUCTASE 3"/>
    <property type="match status" value="1"/>
</dbReference>
<dbReference type="SUPFAM" id="SSF51735">
    <property type="entry name" value="NAD(P)-binding Rossmann-fold domains"/>
    <property type="match status" value="1"/>
</dbReference>
<dbReference type="GO" id="GO:0005737">
    <property type="term" value="C:cytoplasm"/>
    <property type="evidence" value="ECO:0007669"/>
    <property type="project" value="UniProtKB-SubCell"/>
</dbReference>
<evidence type="ECO:0000256" key="5">
    <source>
        <dbReference type="PIRSR" id="PIRSR000193-1"/>
    </source>
</evidence>
<evidence type="ECO:0000256" key="1">
    <source>
        <dbReference type="ARBA" id="ARBA00005525"/>
    </source>
</evidence>
<dbReference type="PANTHER" id="PTHR11645">
    <property type="entry name" value="PYRROLINE-5-CARBOXYLATE REDUCTASE"/>
    <property type="match status" value="1"/>
</dbReference>
<feature type="domain" description="Pyrroline-5-carboxylate reductase dimerisation" evidence="7">
    <location>
        <begin position="157"/>
        <end position="261"/>
    </location>
</feature>
<dbReference type="InterPro" id="IPR000304">
    <property type="entry name" value="Pyrroline-COOH_reductase"/>
</dbReference>
<evidence type="ECO:0000259" key="7">
    <source>
        <dbReference type="Pfam" id="PF14748"/>
    </source>
</evidence>